<dbReference type="InterPro" id="IPR000863">
    <property type="entry name" value="Sulfotransferase_dom"/>
</dbReference>
<sequence length="397" mass="45542">MPGCAQPFPLVAASLCILFHSAQAQLQQPPIDPVSYLALQAKGPTYAVADVWQQHQHIPNWQEVHRVTADTWDVLPKAYDPAFKNPCWKVDQPDGRSILKCLPYFQVLGVSKCGTTDLYHRLARHNDVVECAWKGPHFFDETRYPSHMKPNRNGYDGTFQAYVNLYDRMALSIAQDPAVRITGEASSNTYTGVLAFVRGPTIAKRTNATLAQYLKEATPFARFIVLCRDPVDRYHSAYHYYRHNWTSTPEALEEFHRRAEADIMHWENCLARQSEARCLAQYSPQQLIKGMYAAFLPYWLSEFPRDQMLFIRTEDYKAAPQEHVQASLDFLGVRSQVGIGTARPPGSGPTRLTDVQNQKKYNPMLPKTRHLLEGFYRPFNQKMAELNGNDPRWLWGY</sequence>
<protein>
    <recommendedName>
        <fullName evidence="1">Sulfotransferase</fullName>
        <ecNumber evidence="1">2.8.2.-</ecNumber>
    </recommendedName>
</protein>
<dbReference type="SUPFAM" id="SSF52540">
    <property type="entry name" value="P-loop containing nucleoside triphosphate hydrolases"/>
    <property type="match status" value="1"/>
</dbReference>
<dbReference type="GO" id="GO:0016787">
    <property type="term" value="F:hydrolase activity"/>
    <property type="evidence" value="ECO:0007669"/>
    <property type="project" value="UniProtKB-KW"/>
</dbReference>
<dbReference type="InterPro" id="IPR052654">
    <property type="entry name" value="CS_Sulfotransferase"/>
</dbReference>
<feature type="signal peptide" evidence="2">
    <location>
        <begin position="1"/>
        <end position="24"/>
    </location>
</feature>
<accession>A0ABQ7H695</accession>
<keyword evidence="5" id="KW-1185">Reference proteome</keyword>
<dbReference type="InterPro" id="IPR027417">
    <property type="entry name" value="P-loop_NTPase"/>
</dbReference>
<dbReference type="Pfam" id="PF00685">
    <property type="entry name" value="Sulfotransfer_1"/>
    <property type="match status" value="1"/>
</dbReference>
<keyword evidence="4" id="KW-0378">Hydrolase</keyword>
<gene>
    <name evidence="4" type="ORF">DUNSADRAFT_7362</name>
</gene>
<name>A0ABQ7H695_DUNSA</name>
<comment type="caution">
    <text evidence="4">The sequence shown here is derived from an EMBL/GenBank/DDBJ whole genome shotgun (WGS) entry which is preliminary data.</text>
</comment>
<dbReference type="PANTHER" id="PTHR15723">
    <property type="entry name" value="CARBOHYDRATE SULFOTRANSFERASE 15"/>
    <property type="match status" value="1"/>
</dbReference>
<dbReference type="EMBL" id="MU069462">
    <property type="protein sequence ID" value="KAF5842379.1"/>
    <property type="molecule type" value="Genomic_DNA"/>
</dbReference>
<proteinExistence type="inferred from homology"/>
<evidence type="ECO:0000313" key="4">
    <source>
        <dbReference type="EMBL" id="KAF5842379.1"/>
    </source>
</evidence>
<dbReference type="EC" id="2.8.2.-" evidence="1"/>
<dbReference type="PANTHER" id="PTHR15723:SF0">
    <property type="entry name" value="CARBOHYDRATE SULFOTRANSFERASE 15"/>
    <property type="match status" value="1"/>
</dbReference>
<evidence type="ECO:0000313" key="5">
    <source>
        <dbReference type="Proteomes" id="UP000815325"/>
    </source>
</evidence>
<keyword evidence="1" id="KW-0808">Transferase</keyword>
<feature type="chain" id="PRO_5046851318" description="Sulfotransferase" evidence="2">
    <location>
        <begin position="25"/>
        <end position="397"/>
    </location>
</feature>
<evidence type="ECO:0000256" key="1">
    <source>
        <dbReference type="RuleBase" id="RU361155"/>
    </source>
</evidence>
<reference evidence="4" key="1">
    <citation type="submission" date="2017-08" db="EMBL/GenBank/DDBJ databases">
        <authorList>
            <person name="Polle J.E."/>
            <person name="Barry K."/>
            <person name="Cushman J."/>
            <person name="Schmutz J."/>
            <person name="Tran D."/>
            <person name="Hathwaick L.T."/>
            <person name="Yim W.C."/>
            <person name="Jenkins J."/>
            <person name="Mckie-Krisberg Z.M."/>
            <person name="Prochnik S."/>
            <person name="Lindquist E."/>
            <person name="Dockter R.B."/>
            <person name="Adam C."/>
            <person name="Molina H."/>
            <person name="Bunkerborg J."/>
            <person name="Jin E."/>
            <person name="Buchheim M."/>
            <person name="Magnuson J."/>
        </authorList>
    </citation>
    <scope>NUCLEOTIDE SEQUENCE</scope>
    <source>
        <strain evidence="4">CCAP 19/18</strain>
    </source>
</reference>
<feature type="domain" description="Sulfotransferase" evidence="3">
    <location>
        <begin position="107"/>
        <end position="334"/>
    </location>
</feature>
<evidence type="ECO:0000259" key="3">
    <source>
        <dbReference type="Pfam" id="PF00685"/>
    </source>
</evidence>
<evidence type="ECO:0000256" key="2">
    <source>
        <dbReference type="SAM" id="SignalP"/>
    </source>
</evidence>
<organism evidence="4 5">
    <name type="scientific">Dunaliella salina</name>
    <name type="common">Green alga</name>
    <name type="synonym">Protococcus salinus</name>
    <dbReference type="NCBI Taxonomy" id="3046"/>
    <lineage>
        <taxon>Eukaryota</taxon>
        <taxon>Viridiplantae</taxon>
        <taxon>Chlorophyta</taxon>
        <taxon>core chlorophytes</taxon>
        <taxon>Chlorophyceae</taxon>
        <taxon>CS clade</taxon>
        <taxon>Chlamydomonadales</taxon>
        <taxon>Dunaliellaceae</taxon>
        <taxon>Dunaliella</taxon>
    </lineage>
</organism>
<dbReference type="Proteomes" id="UP000815325">
    <property type="component" value="Unassembled WGS sequence"/>
</dbReference>
<dbReference type="Gene3D" id="3.40.50.300">
    <property type="entry name" value="P-loop containing nucleotide triphosphate hydrolases"/>
    <property type="match status" value="1"/>
</dbReference>
<comment type="similarity">
    <text evidence="1">Belongs to the sulfotransferase 1 family.</text>
</comment>
<keyword evidence="2" id="KW-0732">Signal</keyword>